<evidence type="ECO:0000256" key="1">
    <source>
        <dbReference type="SAM" id="MobiDB-lite"/>
    </source>
</evidence>
<dbReference type="InterPro" id="IPR012349">
    <property type="entry name" value="Split_barrel_FMN-bd"/>
</dbReference>
<dbReference type="Pfam" id="PF04299">
    <property type="entry name" value="FMN_bind_2"/>
    <property type="match status" value="1"/>
</dbReference>
<dbReference type="KEGG" id="ppi:YSA_04923"/>
<accession>I3UVB3</accession>
<dbReference type="PIRSF" id="PIRSF010372">
    <property type="entry name" value="PaiB"/>
    <property type="match status" value="1"/>
</dbReference>
<evidence type="ECO:0000313" key="2">
    <source>
        <dbReference type="EMBL" id="AFK69434.1"/>
    </source>
</evidence>
<feature type="region of interest" description="Disordered" evidence="1">
    <location>
        <begin position="184"/>
        <end position="218"/>
    </location>
</feature>
<dbReference type="InterPro" id="IPR007396">
    <property type="entry name" value="TR_PAI2-type"/>
</dbReference>
<dbReference type="AlphaFoldDB" id="I3UVB3"/>
<dbReference type="Proteomes" id="UP000005268">
    <property type="component" value="Chromosome"/>
</dbReference>
<dbReference type="HOGENOM" id="CLU_065853_0_1_6"/>
<dbReference type="PANTHER" id="PTHR35802:SF1">
    <property type="entry name" value="PROTEASE SYNTHASE AND SPORULATION PROTEIN PAI 2"/>
    <property type="match status" value="1"/>
</dbReference>
<dbReference type="EMBL" id="CP003588">
    <property type="protein sequence ID" value="AFK69434.1"/>
    <property type="molecule type" value="Genomic_DNA"/>
</dbReference>
<sequence length="218" mass="24226">MEPFDKDPAMYNSKPHQEHDLTRLHQHMLDTRLAVLVSQGEQGLLATHLPVLVDTAEGDFGTVYAHLARANRQWQDLQHGGEALLVFPGADAYVSPGFYPSKAENPKVVPTWNYLAVHAYGPAEVIHEAEPLLAIVSRLTDRHEQGRSEPWKVTDAPADYIEGMLRAIVGIRLPIARLQGARKLSQNRSGHDIDGVREGLSASPDQRDNQLAAHMRQL</sequence>
<reference evidence="2 3" key="1">
    <citation type="journal article" date="2012" name="J. Bacteriol.">
        <title>Complete Genome Sequence of the Naphthalene-Degrading Pseudomonas putida Strain ND6.</title>
        <authorList>
            <person name="Li S."/>
            <person name="Zhao H."/>
            <person name="Li Y."/>
            <person name="Niu S."/>
            <person name="Cai B."/>
        </authorList>
    </citation>
    <scope>NUCLEOTIDE SEQUENCE [LARGE SCALE GENOMIC DNA]</scope>
    <source>
        <strain evidence="2 3">ND6</strain>
    </source>
</reference>
<name>I3UVB3_PSEPU</name>
<proteinExistence type="predicted"/>
<evidence type="ECO:0000313" key="3">
    <source>
        <dbReference type="Proteomes" id="UP000005268"/>
    </source>
</evidence>
<organism evidence="2 3">
    <name type="scientific">Pseudomonas putida ND6</name>
    <dbReference type="NCBI Taxonomy" id="231023"/>
    <lineage>
        <taxon>Bacteria</taxon>
        <taxon>Pseudomonadati</taxon>
        <taxon>Pseudomonadota</taxon>
        <taxon>Gammaproteobacteria</taxon>
        <taxon>Pseudomonadales</taxon>
        <taxon>Pseudomonadaceae</taxon>
        <taxon>Pseudomonas</taxon>
    </lineage>
</organism>
<dbReference type="Gene3D" id="2.30.110.10">
    <property type="entry name" value="Electron Transport, Fmn-binding Protein, Chain A"/>
    <property type="match status" value="1"/>
</dbReference>
<protein>
    <submittedName>
        <fullName evidence="2">FMN-binding negative transcriptional regulator</fullName>
    </submittedName>
</protein>
<dbReference type="PANTHER" id="PTHR35802">
    <property type="entry name" value="PROTEASE SYNTHASE AND SPORULATION PROTEIN PAI 2"/>
    <property type="match status" value="1"/>
</dbReference>
<dbReference type="SUPFAM" id="SSF50475">
    <property type="entry name" value="FMN-binding split barrel"/>
    <property type="match status" value="1"/>
</dbReference>
<gene>
    <name evidence="2" type="ORF">YSA_04923</name>
</gene>
<dbReference type="PATRIC" id="fig|231023.4.peg.2375"/>